<protein>
    <submittedName>
        <fullName evidence="1">Uncharacterized protein</fullName>
    </submittedName>
</protein>
<name>A0A1D1VKY2_RAMVA</name>
<evidence type="ECO:0000313" key="1">
    <source>
        <dbReference type="EMBL" id="GAV01466.1"/>
    </source>
</evidence>
<proteinExistence type="predicted"/>
<accession>A0A1D1VKY2</accession>
<sequence length="64" mass="7423">MTNDARHIRLATYGPGTQAIDIHLHHVTLPPLNMPYVFSHLLQKLNFDRYLQECSHRENNPTSV</sequence>
<dbReference type="EMBL" id="BDGG01000007">
    <property type="protein sequence ID" value="GAV01466.1"/>
    <property type="molecule type" value="Genomic_DNA"/>
</dbReference>
<organism evidence="1 2">
    <name type="scientific">Ramazzottius varieornatus</name>
    <name type="common">Water bear</name>
    <name type="synonym">Tardigrade</name>
    <dbReference type="NCBI Taxonomy" id="947166"/>
    <lineage>
        <taxon>Eukaryota</taxon>
        <taxon>Metazoa</taxon>
        <taxon>Ecdysozoa</taxon>
        <taxon>Tardigrada</taxon>
        <taxon>Eutardigrada</taxon>
        <taxon>Parachela</taxon>
        <taxon>Hypsibioidea</taxon>
        <taxon>Ramazzottiidae</taxon>
        <taxon>Ramazzottius</taxon>
    </lineage>
</organism>
<reference evidence="1 2" key="1">
    <citation type="journal article" date="2016" name="Nat. Commun.">
        <title>Extremotolerant tardigrade genome and improved radiotolerance of human cultured cells by tardigrade-unique protein.</title>
        <authorList>
            <person name="Hashimoto T."/>
            <person name="Horikawa D.D."/>
            <person name="Saito Y."/>
            <person name="Kuwahara H."/>
            <person name="Kozuka-Hata H."/>
            <person name="Shin-I T."/>
            <person name="Minakuchi Y."/>
            <person name="Ohishi K."/>
            <person name="Motoyama A."/>
            <person name="Aizu T."/>
            <person name="Enomoto A."/>
            <person name="Kondo K."/>
            <person name="Tanaka S."/>
            <person name="Hara Y."/>
            <person name="Koshikawa S."/>
            <person name="Sagara H."/>
            <person name="Miura T."/>
            <person name="Yokobori S."/>
            <person name="Miyagawa K."/>
            <person name="Suzuki Y."/>
            <person name="Kubo T."/>
            <person name="Oyama M."/>
            <person name="Kohara Y."/>
            <person name="Fujiyama A."/>
            <person name="Arakawa K."/>
            <person name="Katayama T."/>
            <person name="Toyoda A."/>
            <person name="Kunieda T."/>
        </authorList>
    </citation>
    <scope>NUCLEOTIDE SEQUENCE [LARGE SCALE GENOMIC DNA]</scope>
    <source>
        <strain evidence="1 2">YOKOZUNA-1</strain>
    </source>
</reference>
<comment type="caution">
    <text evidence="1">The sequence shown here is derived from an EMBL/GenBank/DDBJ whole genome shotgun (WGS) entry which is preliminary data.</text>
</comment>
<dbReference type="AlphaFoldDB" id="A0A1D1VKY2"/>
<keyword evidence="2" id="KW-1185">Reference proteome</keyword>
<dbReference type="Proteomes" id="UP000186922">
    <property type="component" value="Unassembled WGS sequence"/>
</dbReference>
<evidence type="ECO:0000313" key="2">
    <source>
        <dbReference type="Proteomes" id="UP000186922"/>
    </source>
</evidence>
<gene>
    <name evidence="1" type="primary">RvY_12175-1</name>
    <name evidence="1" type="synonym">RvY_12175.1</name>
    <name evidence="1" type="ORF">RvY_12175</name>
</gene>